<dbReference type="EMBL" id="JBBPHU010000004">
    <property type="protein sequence ID" value="KAK7519200.1"/>
    <property type="molecule type" value="Genomic_DNA"/>
</dbReference>
<keyword evidence="2" id="KW-1185">Reference proteome</keyword>
<organism evidence="1 2">
    <name type="scientific">Phyllosticta citriasiana</name>
    <dbReference type="NCBI Taxonomy" id="595635"/>
    <lineage>
        <taxon>Eukaryota</taxon>
        <taxon>Fungi</taxon>
        <taxon>Dikarya</taxon>
        <taxon>Ascomycota</taxon>
        <taxon>Pezizomycotina</taxon>
        <taxon>Dothideomycetes</taxon>
        <taxon>Dothideomycetes incertae sedis</taxon>
        <taxon>Botryosphaeriales</taxon>
        <taxon>Phyllostictaceae</taxon>
        <taxon>Phyllosticta</taxon>
    </lineage>
</organism>
<gene>
    <name evidence="1" type="ORF">IWZ03DRAFT_167945</name>
</gene>
<sequence>MHSLRTGPACLVFLREARGAPSVLRTLSTLVARAFLRVVLCGGDVCCAELMSWLLARKARELALGAPAEVGCGVRRLEERNPRASTTMISDLSHLGPG</sequence>
<name>A0ABR1KS50_9PEZI</name>
<reference evidence="1 2" key="1">
    <citation type="submission" date="2024-04" db="EMBL/GenBank/DDBJ databases">
        <title>Phyllosticta paracitricarpa is synonymous to the EU quarantine fungus P. citricarpa based on phylogenomic analyses.</title>
        <authorList>
            <consortium name="Lawrence Berkeley National Laboratory"/>
            <person name="Van Ingen-Buijs V.A."/>
            <person name="Van Westerhoven A.C."/>
            <person name="Haridas S."/>
            <person name="Skiadas P."/>
            <person name="Martin F."/>
            <person name="Groenewald J.Z."/>
            <person name="Crous P.W."/>
            <person name="Seidl M.F."/>
        </authorList>
    </citation>
    <scope>NUCLEOTIDE SEQUENCE [LARGE SCALE GENOMIC DNA]</scope>
    <source>
        <strain evidence="1 2">CBS 123371</strain>
    </source>
</reference>
<comment type="caution">
    <text evidence="1">The sequence shown here is derived from an EMBL/GenBank/DDBJ whole genome shotgun (WGS) entry which is preliminary data.</text>
</comment>
<evidence type="ECO:0000313" key="2">
    <source>
        <dbReference type="Proteomes" id="UP001363622"/>
    </source>
</evidence>
<evidence type="ECO:0000313" key="1">
    <source>
        <dbReference type="EMBL" id="KAK7519200.1"/>
    </source>
</evidence>
<proteinExistence type="predicted"/>
<protein>
    <submittedName>
        <fullName evidence="1">Uncharacterized protein</fullName>
    </submittedName>
</protein>
<dbReference type="Proteomes" id="UP001363622">
    <property type="component" value="Unassembled WGS sequence"/>
</dbReference>
<accession>A0ABR1KS50</accession>